<name>A0A239NQX1_9ACTN</name>
<dbReference type="Proteomes" id="UP000198362">
    <property type="component" value="Unassembled WGS sequence"/>
</dbReference>
<dbReference type="PROSITE" id="PS51257">
    <property type="entry name" value="PROKAR_LIPOPROTEIN"/>
    <property type="match status" value="1"/>
</dbReference>
<reference evidence="3 4" key="1">
    <citation type="submission" date="2017-06" db="EMBL/GenBank/DDBJ databases">
        <authorList>
            <person name="Kim H.J."/>
            <person name="Triplett B.A."/>
        </authorList>
    </citation>
    <scope>NUCLEOTIDE SEQUENCE [LARGE SCALE GENOMIC DNA]</scope>
    <source>
        <strain evidence="3 4">CGMCC 4.5593</strain>
    </source>
</reference>
<evidence type="ECO:0000256" key="1">
    <source>
        <dbReference type="SAM" id="MobiDB-lite"/>
    </source>
</evidence>
<sequence>MTHRPVAFAGLLLAVALTTACGAEGGTAMPTPSAASSSDAPTRSVAPRDGGGTVSPPVPPPVPPKVGPSTPSDYIEGGRIGGRVVKGGSGPCYAVVNDDNQRFALHSAAGLTLEEGSYITAEVGPLRAKIDCGEGIPYELISFKRL</sequence>
<feature type="signal peptide" evidence="2">
    <location>
        <begin position="1"/>
        <end position="22"/>
    </location>
</feature>
<dbReference type="RefSeq" id="WP_089252493.1">
    <property type="nucleotide sequence ID" value="NZ_FZPH01000010.1"/>
</dbReference>
<evidence type="ECO:0000313" key="4">
    <source>
        <dbReference type="Proteomes" id="UP000198362"/>
    </source>
</evidence>
<keyword evidence="4" id="KW-1185">Reference proteome</keyword>
<feature type="region of interest" description="Disordered" evidence="1">
    <location>
        <begin position="28"/>
        <end position="80"/>
    </location>
</feature>
<evidence type="ECO:0000313" key="3">
    <source>
        <dbReference type="EMBL" id="SNT57277.1"/>
    </source>
</evidence>
<feature type="compositionally biased region" description="Low complexity" evidence="1">
    <location>
        <begin position="28"/>
        <end position="42"/>
    </location>
</feature>
<accession>A0A239NQX1</accession>
<keyword evidence="2" id="KW-0732">Signal</keyword>
<dbReference type="AlphaFoldDB" id="A0A239NQX1"/>
<feature type="chain" id="PRO_5012828323" evidence="2">
    <location>
        <begin position="23"/>
        <end position="146"/>
    </location>
</feature>
<dbReference type="EMBL" id="FZPH01000010">
    <property type="protein sequence ID" value="SNT57277.1"/>
    <property type="molecule type" value="Genomic_DNA"/>
</dbReference>
<feature type="compositionally biased region" description="Pro residues" evidence="1">
    <location>
        <begin position="56"/>
        <end position="66"/>
    </location>
</feature>
<dbReference type="OrthoDB" id="3402867at2"/>
<protein>
    <submittedName>
        <fullName evidence="3">Uncharacterized protein</fullName>
    </submittedName>
</protein>
<organism evidence="3 4">
    <name type="scientific">Asanoa hainanensis</name>
    <dbReference type="NCBI Taxonomy" id="560556"/>
    <lineage>
        <taxon>Bacteria</taxon>
        <taxon>Bacillati</taxon>
        <taxon>Actinomycetota</taxon>
        <taxon>Actinomycetes</taxon>
        <taxon>Micromonosporales</taxon>
        <taxon>Micromonosporaceae</taxon>
        <taxon>Asanoa</taxon>
    </lineage>
</organism>
<gene>
    <name evidence="3" type="ORF">SAMN05421812_110112</name>
</gene>
<evidence type="ECO:0000256" key="2">
    <source>
        <dbReference type="SAM" id="SignalP"/>
    </source>
</evidence>
<proteinExistence type="predicted"/>